<dbReference type="InterPro" id="IPR012094">
    <property type="entry name" value="tRNA_Ile_lys_synt"/>
</dbReference>
<comment type="domain">
    <text evidence="8">The N-terminal region contains the highly conserved SGGXDS motif, predicted to be a P-loop motif involved in ATP binding.</text>
</comment>
<keyword evidence="4 8" id="KW-0819">tRNA processing</keyword>
<comment type="function">
    <text evidence="8">Ligates lysine onto the cytidine present at position 34 of the AUA codon-specific tRNA(Ile) that contains the anticodon CAU, in an ATP-dependent manner. Cytidine is converted to lysidine, thus changing the amino acid specificity of the tRNA from methionine to isoleucine.</text>
</comment>
<dbReference type="InterPro" id="IPR011063">
    <property type="entry name" value="TilS/TtcA_N"/>
</dbReference>
<comment type="subcellular location">
    <subcellularLocation>
        <location evidence="1 8">Cytoplasm</location>
    </subcellularLocation>
</comment>
<dbReference type="EC" id="6.3.4.19" evidence="8"/>
<evidence type="ECO:0000313" key="11">
    <source>
        <dbReference type="Proteomes" id="UP001596108"/>
    </source>
</evidence>
<dbReference type="PANTHER" id="PTHR43033:SF1">
    <property type="entry name" value="TRNA(ILE)-LYSIDINE SYNTHASE-RELATED"/>
    <property type="match status" value="1"/>
</dbReference>
<dbReference type="InterPro" id="IPR012795">
    <property type="entry name" value="tRNA_Ile_lys_synt_N"/>
</dbReference>
<dbReference type="Pfam" id="PF01171">
    <property type="entry name" value="ATP_bind_3"/>
    <property type="match status" value="1"/>
</dbReference>
<gene>
    <name evidence="8 10" type="primary">tilS</name>
    <name evidence="10" type="ORF">ACFPQ4_11325</name>
</gene>
<dbReference type="NCBIfam" id="TIGR02433">
    <property type="entry name" value="lysidine_TilS_C"/>
    <property type="match status" value="1"/>
</dbReference>
<evidence type="ECO:0000256" key="2">
    <source>
        <dbReference type="ARBA" id="ARBA00022490"/>
    </source>
</evidence>
<dbReference type="NCBIfam" id="TIGR02432">
    <property type="entry name" value="lysidine_TilS_N"/>
    <property type="match status" value="1"/>
</dbReference>
<dbReference type="InterPro" id="IPR012796">
    <property type="entry name" value="Lysidine-tRNA-synth_C"/>
</dbReference>
<evidence type="ECO:0000259" key="9">
    <source>
        <dbReference type="SMART" id="SM00977"/>
    </source>
</evidence>
<name>A0ABW0R147_9BACL</name>
<evidence type="ECO:0000256" key="4">
    <source>
        <dbReference type="ARBA" id="ARBA00022694"/>
    </source>
</evidence>
<dbReference type="CDD" id="cd01992">
    <property type="entry name" value="TilS_N"/>
    <property type="match status" value="1"/>
</dbReference>
<accession>A0ABW0R147</accession>
<evidence type="ECO:0000313" key="10">
    <source>
        <dbReference type="EMBL" id="MFC5530032.1"/>
    </source>
</evidence>
<dbReference type="SUPFAM" id="SSF82829">
    <property type="entry name" value="MesJ substrate recognition domain-like"/>
    <property type="match status" value="1"/>
</dbReference>
<dbReference type="RefSeq" id="WP_378111965.1">
    <property type="nucleotide sequence ID" value="NZ_JBHSNC010000035.1"/>
</dbReference>
<comment type="caution">
    <text evidence="10">The sequence shown here is derived from an EMBL/GenBank/DDBJ whole genome shotgun (WGS) entry which is preliminary data.</text>
</comment>
<evidence type="ECO:0000256" key="5">
    <source>
        <dbReference type="ARBA" id="ARBA00022741"/>
    </source>
</evidence>
<keyword evidence="11" id="KW-1185">Reference proteome</keyword>
<keyword evidence="5 8" id="KW-0547">Nucleotide-binding</keyword>
<organism evidence="10 11">
    <name type="scientific">Cohnella yongneupensis</name>
    <dbReference type="NCBI Taxonomy" id="425006"/>
    <lineage>
        <taxon>Bacteria</taxon>
        <taxon>Bacillati</taxon>
        <taxon>Bacillota</taxon>
        <taxon>Bacilli</taxon>
        <taxon>Bacillales</taxon>
        <taxon>Paenibacillaceae</taxon>
        <taxon>Cohnella</taxon>
    </lineage>
</organism>
<reference evidence="11" key="1">
    <citation type="journal article" date="2019" name="Int. J. Syst. Evol. Microbiol.">
        <title>The Global Catalogue of Microorganisms (GCM) 10K type strain sequencing project: providing services to taxonomists for standard genome sequencing and annotation.</title>
        <authorList>
            <consortium name="The Broad Institute Genomics Platform"/>
            <consortium name="The Broad Institute Genome Sequencing Center for Infectious Disease"/>
            <person name="Wu L."/>
            <person name="Ma J."/>
        </authorList>
    </citation>
    <scope>NUCLEOTIDE SEQUENCE [LARGE SCALE GENOMIC DNA]</scope>
    <source>
        <strain evidence="11">CGMCC 1.18578</strain>
    </source>
</reference>
<dbReference type="Gene3D" id="1.20.59.20">
    <property type="match status" value="1"/>
</dbReference>
<dbReference type="GO" id="GO:0032267">
    <property type="term" value="F:tRNA(Ile)-lysidine synthase activity"/>
    <property type="evidence" value="ECO:0007669"/>
    <property type="project" value="UniProtKB-EC"/>
</dbReference>
<proteinExistence type="inferred from homology"/>
<keyword evidence="6 8" id="KW-0067">ATP-binding</keyword>
<dbReference type="SUPFAM" id="SSF56037">
    <property type="entry name" value="PheT/TilS domain"/>
    <property type="match status" value="1"/>
</dbReference>
<keyword evidence="2 8" id="KW-0963">Cytoplasm</keyword>
<dbReference type="SMART" id="SM00977">
    <property type="entry name" value="TilS_C"/>
    <property type="match status" value="1"/>
</dbReference>
<keyword evidence="3 8" id="KW-0436">Ligase</keyword>
<evidence type="ECO:0000256" key="1">
    <source>
        <dbReference type="ARBA" id="ARBA00004496"/>
    </source>
</evidence>
<dbReference type="Gene3D" id="3.40.50.620">
    <property type="entry name" value="HUPs"/>
    <property type="match status" value="1"/>
</dbReference>
<feature type="domain" description="Lysidine-tRNA(Ile) synthetase C-terminal" evidence="9">
    <location>
        <begin position="392"/>
        <end position="465"/>
    </location>
</feature>
<dbReference type="Pfam" id="PF11734">
    <property type="entry name" value="TilS_C"/>
    <property type="match status" value="1"/>
</dbReference>
<evidence type="ECO:0000256" key="6">
    <source>
        <dbReference type="ARBA" id="ARBA00022840"/>
    </source>
</evidence>
<evidence type="ECO:0000256" key="7">
    <source>
        <dbReference type="ARBA" id="ARBA00048539"/>
    </source>
</evidence>
<dbReference type="Proteomes" id="UP001596108">
    <property type="component" value="Unassembled WGS sequence"/>
</dbReference>
<dbReference type="EMBL" id="JBHSNC010000035">
    <property type="protein sequence ID" value="MFC5530032.1"/>
    <property type="molecule type" value="Genomic_DNA"/>
</dbReference>
<dbReference type="HAMAP" id="MF_01161">
    <property type="entry name" value="tRNA_Ile_lys_synt"/>
    <property type="match status" value="1"/>
</dbReference>
<feature type="binding site" evidence="8">
    <location>
        <begin position="32"/>
        <end position="37"/>
    </location>
    <ligand>
        <name>ATP</name>
        <dbReference type="ChEBI" id="CHEBI:30616"/>
    </ligand>
</feature>
<dbReference type="SUPFAM" id="SSF52402">
    <property type="entry name" value="Adenine nucleotide alpha hydrolases-like"/>
    <property type="match status" value="1"/>
</dbReference>
<evidence type="ECO:0000256" key="3">
    <source>
        <dbReference type="ARBA" id="ARBA00022598"/>
    </source>
</evidence>
<protein>
    <recommendedName>
        <fullName evidence="8">tRNA(Ile)-lysidine synthase</fullName>
        <ecNumber evidence="8">6.3.4.19</ecNumber>
    </recommendedName>
    <alternativeName>
        <fullName evidence="8">tRNA(Ile)-2-lysyl-cytidine synthase</fullName>
    </alternativeName>
    <alternativeName>
        <fullName evidence="8">tRNA(Ile)-lysidine synthetase</fullName>
    </alternativeName>
</protein>
<sequence>MRQQDELAVRVREEARTEGWWKQGIAVVAAVSGGPDSMALLHLLRTMAEEKPFRIVVAHANHQFRGAESDAEEELVRSVARDWGLPFETAALNVPAFIEETGMNAQAAARERRYDFLREVARVHHCSHLILGHHADDQAETVLMRVIRGTGPGGLSGIPYRRQEEEMELIRPLLRITKGELLAYCKRNGVPYAVDSSNADRHYFRNAIRLDVMPMLETYNPQLKASLARLAELATADDAYLETRTLEAFRLGVTPDGEGYRIERRRFRGLHVALQRRLVKLILSCSSDLRQQMEYRLVEDIVSALAPAHPAVARMELGSGWELAAEYDEAYMGPTRPSTAPYCYLVEAETERVLIEETGARFEIARTQGALAAASDRSREACFDEDELHYPIFIRSRTPGDVIEPHGLNGSKKVQDMFVDAKVPRYRRDRVPLLVDGEGRVLWIPGMRRSRHALITANTKSTLRIAQLEPEN</sequence>
<comment type="similarity">
    <text evidence="8">Belongs to the tRNA(Ile)-lysidine synthase family.</text>
</comment>
<dbReference type="InterPro" id="IPR014729">
    <property type="entry name" value="Rossmann-like_a/b/a_fold"/>
</dbReference>
<dbReference type="PANTHER" id="PTHR43033">
    <property type="entry name" value="TRNA(ILE)-LYSIDINE SYNTHASE-RELATED"/>
    <property type="match status" value="1"/>
</dbReference>
<comment type="catalytic activity">
    <reaction evidence="7 8">
        <text>cytidine(34) in tRNA(Ile2) + L-lysine + ATP = lysidine(34) in tRNA(Ile2) + AMP + diphosphate + H(+)</text>
        <dbReference type="Rhea" id="RHEA:43744"/>
        <dbReference type="Rhea" id="RHEA-COMP:10625"/>
        <dbReference type="Rhea" id="RHEA-COMP:10670"/>
        <dbReference type="ChEBI" id="CHEBI:15378"/>
        <dbReference type="ChEBI" id="CHEBI:30616"/>
        <dbReference type="ChEBI" id="CHEBI:32551"/>
        <dbReference type="ChEBI" id="CHEBI:33019"/>
        <dbReference type="ChEBI" id="CHEBI:82748"/>
        <dbReference type="ChEBI" id="CHEBI:83665"/>
        <dbReference type="ChEBI" id="CHEBI:456215"/>
        <dbReference type="EC" id="6.3.4.19"/>
    </reaction>
</comment>
<evidence type="ECO:0000256" key="8">
    <source>
        <dbReference type="HAMAP-Rule" id="MF_01161"/>
    </source>
</evidence>